<dbReference type="PANTHER" id="PTHR11986">
    <property type="entry name" value="AMINOTRANSFERASE CLASS III"/>
    <property type="match status" value="1"/>
</dbReference>
<dbReference type="SUPFAM" id="SSF53383">
    <property type="entry name" value="PLP-dependent transferases"/>
    <property type="match status" value="1"/>
</dbReference>
<dbReference type="EMBL" id="DUJU01000054">
    <property type="protein sequence ID" value="HIH93369.1"/>
    <property type="molecule type" value="Genomic_DNA"/>
</dbReference>
<dbReference type="FunFam" id="3.40.640.10:FF:000182">
    <property type="entry name" value="4-aminobutyrate aminotransferase"/>
    <property type="match status" value="1"/>
</dbReference>
<evidence type="ECO:0000256" key="3">
    <source>
        <dbReference type="ARBA" id="ARBA00022898"/>
    </source>
</evidence>
<comment type="caution">
    <text evidence="6">The sequence shown here is derived from an EMBL/GenBank/DDBJ whole genome shotgun (WGS) entry which is preliminary data.</text>
</comment>
<evidence type="ECO:0000256" key="2">
    <source>
        <dbReference type="ARBA" id="ARBA00008954"/>
    </source>
</evidence>
<dbReference type="Proteomes" id="UP000600774">
    <property type="component" value="Unassembled WGS sequence"/>
</dbReference>
<protein>
    <submittedName>
        <fullName evidence="6">Aspartate aminotransferase family protein</fullName>
    </submittedName>
</protein>
<dbReference type="Gene3D" id="3.40.640.10">
    <property type="entry name" value="Type I PLP-dependent aspartate aminotransferase-like (Major domain)"/>
    <property type="match status" value="1"/>
</dbReference>
<dbReference type="InterPro" id="IPR005814">
    <property type="entry name" value="Aminotrans_3"/>
</dbReference>
<reference evidence="6" key="1">
    <citation type="journal article" date="2020" name="bioRxiv">
        <title>A rank-normalized archaeal taxonomy based on genome phylogeny resolves widespread incomplete and uneven classifications.</title>
        <authorList>
            <person name="Rinke C."/>
            <person name="Chuvochina M."/>
            <person name="Mussig A.J."/>
            <person name="Chaumeil P.-A."/>
            <person name="Waite D.W."/>
            <person name="Whitman W.B."/>
            <person name="Parks D.H."/>
            <person name="Hugenholtz P."/>
        </authorList>
    </citation>
    <scope>NUCLEOTIDE SEQUENCE</scope>
    <source>
        <strain evidence="6">UBA8876</strain>
    </source>
</reference>
<dbReference type="InterPro" id="IPR049704">
    <property type="entry name" value="Aminotrans_3_PPA_site"/>
</dbReference>
<dbReference type="PROSITE" id="PS00600">
    <property type="entry name" value="AA_TRANSFER_CLASS_3"/>
    <property type="match status" value="1"/>
</dbReference>
<feature type="compositionally biased region" description="Basic and acidic residues" evidence="5">
    <location>
        <begin position="16"/>
        <end position="36"/>
    </location>
</feature>
<feature type="region of interest" description="Disordered" evidence="5">
    <location>
        <begin position="1"/>
        <end position="36"/>
    </location>
</feature>
<sequence>MWEEGGSILDYGEPETLEKWRNSEKTEKSEDPMRKQETELDFFEQEIGLLDVVGPRAREIIGQDCKVMSACVSRPYPLVVDRAKGSVIKDIDGKEYIDFIAGIAVMNSGHSNPEVNAAISAQLEKMVHCGYGDFFAEPPLKLAKKLRELSGYSKVFYCNSGTEAVEAAMKLALWKTKRPNFIAFYNAFHGRTLGALSLTCSKVRQKEHFPTMRTVHTHYAYCYRCPLNLEYPSCGVECAKQIENLIFRKELSPEDTAAVFIEPVQGEGGYIVPPQEFHKEVKRICTDNDVLLIADEVQTGCFRTGPFLAMENFEVRADITCLAKALGAGLPIGAMLADSTLMDWPPGVHSNTFGGNLLSSASALASLEFLEKENMENRVREMGTHIRQRLRELQENCPCIGDVRGLGLMIGAEIVKSDKSIDPIRRDRIVREAFKEGVLLLPCGDSVIRFSPPLVMTDEEADLGLDKFEKALRRAAK</sequence>
<evidence type="ECO:0000256" key="4">
    <source>
        <dbReference type="RuleBase" id="RU003560"/>
    </source>
</evidence>
<evidence type="ECO:0000313" key="6">
    <source>
        <dbReference type="EMBL" id="HIH93369.1"/>
    </source>
</evidence>
<comment type="cofactor">
    <cofactor evidence="1">
        <name>pyridoxal 5'-phosphate</name>
        <dbReference type="ChEBI" id="CHEBI:597326"/>
    </cofactor>
</comment>
<dbReference type="InterPro" id="IPR050103">
    <property type="entry name" value="Class-III_PLP-dep_AT"/>
</dbReference>
<dbReference type="Pfam" id="PF00202">
    <property type="entry name" value="Aminotran_3"/>
    <property type="match status" value="1"/>
</dbReference>
<comment type="similarity">
    <text evidence="2 4">Belongs to the class-III pyridoxal-phosphate-dependent aminotransferase family.</text>
</comment>
<dbReference type="GO" id="GO:0008483">
    <property type="term" value="F:transaminase activity"/>
    <property type="evidence" value="ECO:0007669"/>
    <property type="project" value="UniProtKB-KW"/>
</dbReference>
<dbReference type="RefSeq" id="WP_011022811.1">
    <property type="nucleotide sequence ID" value="NZ_DUJU01000054.1"/>
</dbReference>
<name>A0A832SF09_9EURY</name>
<accession>A0A832SF09</accession>
<keyword evidence="6" id="KW-0808">Transferase</keyword>
<keyword evidence="3 4" id="KW-0663">Pyridoxal phosphate</keyword>
<dbReference type="CDD" id="cd00610">
    <property type="entry name" value="OAT_like"/>
    <property type="match status" value="1"/>
</dbReference>
<dbReference type="InterPro" id="IPR015421">
    <property type="entry name" value="PyrdxlP-dep_Trfase_major"/>
</dbReference>
<evidence type="ECO:0000313" key="7">
    <source>
        <dbReference type="Proteomes" id="UP000600774"/>
    </source>
</evidence>
<dbReference type="PANTHER" id="PTHR11986:SF58">
    <property type="entry name" value="LEUCINE_METHIONINE RACEMASE"/>
    <property type="match status" value="1"/>
</dbReference>
<dbReference type="OMA" id="RSAWDLC"/>
<organism evidence="6 7">
    <name type="scientific">Methanosarcina acetivorans</name>
    <dbReference type="NCBI Taxonomy" id="2214"/>
    <lineage>
        <taxon>Archaea</taxon>
        <taxon>Methanobacteriati</taxon>
        <taxon>Methanobacteriota</taxon>
        <taxon>Stenosarchaea group</taxon>
        <taxon>Methanomicrobia</taxon>
        <taxon>Methanosarcinales</taxon>
        <taxon>Methanosarcinaceae</taxon>
        <taxon>Methanosarcina</taxon>
    </lineage>
</organism>
<gene>
    <name evidence="6" type="ORF">HA338_04790</name>
</gene>
<dbReference type="GeneID" id="1474756"/>
<dbReference type="GO" id="GO:0042802">
    <property type="term" value="F:identical protein binding"/>
    <property type="evidence" value="ECO:0007669"/>
    <property type="project" value="TreeGrafter"/>
</dbReference>
<dbReference type="Gene3D" id="3.90.1150.10">
    <property type="entry name" value="Aspartate Aminotransferase, domain 1"/>
    <property type="match status" value="1"/>
</dbReference>
<proteinExistence type="inferred from homology"/>
<dbReference type="AlphaFoldDB" id="A0A832SF09"/>
<dbReference type="PIRSF" id="PIRSF000521">
    <property type="entry name" value="Transaminase_4ab_Lys_Orn"/>
    <property type="match status" value="1"/>
</dbReference>
<evidence type="ECO:0000256" key="1">
    <source>
        <dbReference type="ARBA" id="ARBA00001933"/>
    </source>
</evidence>
<keyword evidence="6" id="KW-0032">Aminotransferase</keyword>
<evidence type="ECO:0000256" key="5">
    <source>
        <dbReference type="SAM" id="MobiDB-lite"/>
    </source>
</evidence>
<dbReference type="GO" id="GO:0030170">
    <property type="term" value="F:pyridoxal phosphate binding"/>
    <property type="evidence" value="ECO:0007669"/>
    <property type="project" value="InterPro"/>
</dbReference>
<dbReference type="InterPro" id="IPR015424">
    <property type="entry name" value="PyrdxlP-dep_Trfase"/>
</dbReference>
<dbReference type="InterPro" id="IPR015422">
    <property type="entry name" value="PyrdxlP-dep_Trfase_small"/>
</dbReference>